<evidence type="ECO:0000313" key="4">
    <source>
        <dbReference type="EMBL" id="SFS79117.1"/>
    </source>
</evidence>
<accession>A0A1I6SQB8</accession>
<dbReference type="AlphaFoldDB" id="A0A1I6SQB8"/>
<sequence length="171" mass="19913">MNYLNLNKEKTSKTVFELNLLLADYHIYHQKLRNFHWNVLGENFFDLHAKFESMYTDASKKIDELAERILTLRYQPLSNYSEYLNISNLKEASADGSDIQMVEMLLKDHILLLQQMRTVLKYANEAEDEGTVDLIGGYIKELEKSSWMLDAWHSKTTDTLAKPMISKIASN</sequence>
<evidence type="ECO:0000256" key="2">
    <source>
        <dbReference type="RuleBase" id="RU003875"/>
    </source>
</evidence>
<evidence type="ECO:0000259" key="3">
    <source>
        <dbReference type="Pfam" id="PF00210"/>
    </source>
</evidence>
<dbReference type="RefSeq" id="WP_090230184.1">
    <property type="nucleotide sequence ID" value="NZ_FOZP01000010.1"/>
</dbReference>
<dbReference type="PANTHER" id="PTHR42932">
    <property type="entry name" value="GENERAL STRESS PROTEIN 20U"/>
    <property type="match status" value="1"/>
</dbReference>
<dbReference type="SUPFAM" id="SSF47240">
    <property type="entry name" value="Ferritin-like"/>
    <property type="match status" value="1"/>
</dbReference>
<dbReference type="InterPro" id="IPR012347">
    <property type="entry name" value="Ferritin-like"/>
</dbReference>
<dbReference type="InterPro" id="IPR008331">
    <property type="entry name" value="Ferritin_DPS_dom"/>
</dbReference>
<dbReference type="InterPro" id="IPR023188">
    <property type="entry name" value="DPS_DNA-bd_CS"/>
</dbReference>
<protein>
    <submittedName>
        <fullName evidence="4">Starvation-inducible DNA-binding protein</fullName>
    </submittedName>
</protein>
<dbReference type="GO" id="GO:0008199">
    <property type="term" value="F:ferric iron binding"/>
    <property type="evidence" value="ECO:0007669"/>
    <property type="project" value="InterPro"/>
</dbReference>
<dbReference type="EMBL" id="FOZP01000010">
    <property type="protein sequence ID" value="SFS79117.1"/>
    <property type="molecule type" value="Genomic_DNA"/>
</dbReference>
<dbReference type="Gene3D" id="1.20.1260.10">
    <property type="match status" value="1"/>
</dbReference>
<dbReference type="STRING" id="593133.SAMN04488006_0047"/>
<dbReference type="Proteomes" id="UP000199312">
    <property type="component" value="Unassembled WGS sequence"/>
</dbReference>
<dbReference type="PANTHER" id="PTHR42932:SF1">
    <property type="entry name" value="GENERAL STRESS PROTEIN 20U"/>
    <property type="match status" value="1"/>
</dbReference>
<dbReference type="InterPro" id="IPR009078">
    <property type="entry name" value="Ferritin-like_SF"/>
</dbReference>
<proteinExistence type="inferred from homology"/>
<dbReference type="InterPro" id="IPR002177">
    <property type="entry name" value="DPS_DNA-bd"/>
</dbReference>
<evidence type="ECO:0000256" key="1">
    <source>
        <dbReference type="ARBA" id="ARBA00009497"/>
    </source>
</evidence>
<name>A0A1I6SQB8_9FLAO</name>
<gene>
    <name evidence="4" type="ORF">SAMN04488006_0047</name>
</gene>
<dbReference type="PROSITE" id="PS00818">
    <property type="entry name" value="DPS_1"/>
    <property type="match status" value="1"/>
</dbReference>
<dbReference type="Pfam" id="PF00210">
    <property type="entry name" value="Ferritin"/>
    <property type="match status" value="1"/>
</dbReference>
<dbReference type="CDD" id="cd01043">
    <property type="entry name" value="DPS"/>
    <property type="match status" value="1"/>
</dbReference>
<feature type="domain" description="Ferritin/DPS" evidence="3">
    <location>
        <begin position="18"/>
        <end position="155"/>
    </location>
</feature>
<dbReference type="GO" id="GO:0003677">
    <property type="term" value="F:DNA binding"/>
    <property type="evidence" value="ECO:0007669"/>
    <property type="project" value="UniProtKB-KW"/>
</dbReference>
<evidence type="ECO:0000313" key="5">
    <source>
        <dbReference type="Proteomes" id="UP000199312"/>
    </source>
</evidence>
<dbReference type="PIRSF" id="PIRSF005900">
    <property type="entry name" value="Dps"/>
    <property type="match status" value="1"/>
</dbReference>
<organism evidence="4 5">
    <name type="scientific">Lutibacter maritimus</name>
    <dbReference type="NCBI Taxonomy" id="593133"/>
    <lineage>
        <taxon>Bacteria</taxon>
        <taxon>Pseudomonadati</taxon>
        <taxon>Bacteroidota</taxon>
        <taxon>Flavobacteriia</taxon>
        <taxon>Flavobacteriales</taxon>
        <taxon>Flavobacteriaceae</taxon>
        <taxon>Lutibacter</taxon>
    </lineage>
</organism>
<dbReference type="OrthoDB" id="9797023at2"/>
<reference evidence="5" key="1">
    <citation type="submission" date="2016-10" db="EMBL/GenBank/DDBJ databases">
        <authorList>
            <person name="Varghese N."/>
            <person name="Submissions S."/>
        </authorList>
    </citation>
    <scope>NUCLEOTIDE SEQUENCE [LARGE SCALE GENOMIC DNA]</scope>
    <source>
        <strain evidence="5">DSM 24450</strain>
    </source>
</reference>
<comment type="similarity">
    <text evidence="1 2">Belongs to the Dps family.</text>
</comment>
<keyword evidence="5" id="KW-1185">Reference proteome</keyword>
<keyword evidence="4" id="KW-0238">DNA-binding</keyword>
<dbReference type="GO" id="GO:0016722">
    <property type="term" value="F:oxidoreductase activity, acting on metal ions"/>
    <property type="evidence" value="ECO:0007669"/>
    <property type="project" value="InterPro"/>
</dbReference>
<dbReference type="PRINTS" id="PR01346">
    <property type="entry name" value="HELNAPAPROT"/>
</dbReference>